<sequence>MDIMSPYRDPRAPGGRNNRPTRKQRSSTSARGSQRSQSGTGEKSDAHVSGGVRLQKILAEAGLGSRRACEQLILDGRVEVDGSIVTELGTRIDTETQAVYVDAVRISTQTQKVYLVLNKPAGVVSTMSDPDGRPCLADYVKNRVDRLFHVGRLDTETEGLILLTNDGELSNRLAHPRYEIPKTYLAQVRGQLAKDVGSRLKAGMDLDDGFVKVDSFKLVDSTPGKSVVELTLHSGRNRIVRRLLKEVGHPVERLVRTKFGPITLDEQRQGKIRPLRSDEIGELFEAVGL</sequence>
<evidence type="ECO:0000313" key="19">
    <source>
        <dbReference type="Proteomes" id="UP000282731"/>
    </source>
</evidence>
<feature type="domain" description="RNA-binding S4" evidence="7">
    <location>
        <begin position="52"/>
        <end position="121"/>
    </location>
</feature>
<feature type="compositionally biased region" description="Polar residues" evidence="6">
    <location>
        <begin position="26"/>
        <end position="41"/>
    </location>
</feature>
<dbReference type="InterPro" id="IPR042092">
    <property type="entry name" value="PsdUridine_s_RsuA/RluB/E/F_cat"/>
</dbReference>
<dbReference type="Proteomes" id="UP000217564">
    <property type="component" value="Unassembled WGS sequence"/>
</dbReference>
<protein>
    <recommendedName>
        <fullName evidence="5">Pseudouridine synthase</fullName>
        <ecNumber evidence="5">5.4.99.-</ecNumber>
    </recommendedName>
</protein>
<name>A0A2A3ZLN9_BREAU</name>
<evidence type="ECO:0000313" key="8">
    <source>
        <dbReference type="EMBL" id="AZT93888.1"/>
    </source>
</evidence>
<evidence type="ECO:0000313" key="17">
    <source>
        <dbReference type="Proteomes" id="UP000217881"/>
    </source>
</evidence>
<dbReference type="PANTHER" id="PTHR47683:SF2">
    <property type="entry name" value="RNA-BINDING S4 DOMAIN-CONTAINING PROTEIN"/>
    <property type="match status" value="1"/>
</dbReference>
<evidence type="ECO:0000313" key="13">
    <source>
        <dbReference type="EMBL" id="PCC52434.1"/>
    </source>
</evidence>
<dbReference type="SMART" id="SM00363">
    <property type="entry name" value="S4"/>
    <property type="match status" value="1"/>
</dbReference>
<gene>
    <name evidence="13" type="ORF">CIK59_16430</name>
    <name evidence="12" type="ORF">CIK62_15985</name>
    <name evidence="11" type="ORF">CIK64_15615</name>
    <name evidence="10" type="ORF">CIK65_11245</name>
    <name evidence="8" type="ORF">CXR23_12655</name>
    <name evidence="9" type="ORF">CXR27_12265</name>
    <name evidence="14" type="ORF">EB834_18150</name>
</gene>
<reference evidence="19 20" key="2">
    <citation type="submission" date="2017-12" db="EMBL/GenBank/DDBJ databases">
        <authorList>
            <person name="Levesque S."/>
        </authorList>
    </citation>
    <scope>NUCLEOTIDE SEQUENCE [LARGE SCALE GENOMIC DNA]</scope>
    <source>
        <strain evidence="8 20">SMQ-1417</strain>
        <strain evidence="9 19">SMQ-1420</strain>
    </source>
</reference>
<evidence type="ECO:0000256" key="3">
    <source>
        <dbReference type="ARBA" id="ARBA00023235"/>
    </source>
</evidence>
<evidence type="ECO:0000313" key="15">
    <source>
        <dbReference type="Proteomes" id="UP000217564"/>
    </source>
</evidence>
<dbReference type="EMBL" id="NRGQ01000015">
    <property type="protein sequence ID" value="PCC42663.1"/>
    <property type="molecule type" value="Genomic_DNA"/>
</dbReference>
<evidence type="ECO:0000256" key="6">
    <source>
        <dbReference type="SAM" id="MobiDB-lite"/>
    </source>
</evidence>
<reference evidence="15 16" key="1">
    <citation type="journal article" date="2017" name="Elife">
        <title>Extensive horizontal gene transfer in cheese-associated bacteria.</title>
        <authorList>
            <person name="Bonham K.S."/>
            <person name="Wolfe B.E."/>
            <person name="Dutton R.J."/>
        </authorList>
    </citation>
    <scope>NUCLEOTIDE SEQUENCE [LARGE SCALE GENOMIC DNA]</scope>
    <source>
        <strain evidence="13 17">738_8</strain>
        <strain evidence="12 16">900_6</strain>
        <strain evidence="11 15">947_7</strain>
        <strain evidence="10 18">962_8</strain>
    </source>
</reference>
<dbReference type="InterPro" id="IPR000748">
    <property type="entry name" value="PsdUridine_synth_RsuA/RluB/E/F"/>
</dbReference>
<evidence type="ECO:0000259" key="7">
    <source>
        <dbReference type="SMART" id="SM00363"/>
    </source>
</evidence>
<reference evidence="19 20" key="4">
    <citation type="submission" date="2019-01" db="EMBL/GenBank/DDBJ databases">
        <title>Comparative genomic analysis of Brevibacterium aurantiacum sheds light on its evolution and its adaptation to smear-ripened cheeses.</title>
        <authorList>
            <person name="Moineau S."/>
        </authorList>
    </citation>
    <scope>NUCLEOTIDE SEQUENCE [LARGE SCALE GENOMIC DNA]</scope>
    <source>
        <strain evidence="8 20">SMQ-1417</strain>
        <strain evidence="9 19">SMQ-1420</strain>
    </source>
</reference>
<dbReference type="PROSITE" id="PS50889">
    <property type="entry name" value="S4"/>
    <property type="match status" value="1"/>
</dbReference>
<dbReference type="PANTHER" id="PTHR47683">
    <property type="entry name" value="PSEUDOURIDINE SYNTHASE FAMILY PROTEIN-RELATED"/>
    <property type="match status" value="1"/>
</dbReference>
<dbReference type="Gene3D" id="3.10.290.10">
    <property type="entry name" value="RNA-binding S4 domain"/>
    <property type="match status" value="1"/>
</dbReference>
<comment type="catalytic activity">
    <reaction evidence="1">
        <text>a uridine in RNA = a pseudouridine in RNA</text>
        <dbReference type="Rhea" id="RHEA:48348"/>
        <dbReference type="Rhea" id="RHEA-COMP:12068"/>
        <dbReference type="Rhea" id="RHEA-COMP:12069"/>
        <dbReference type="ChEBI" id="CHEBI:65314"/>
        <dbReference type="ChEBI" id="CHEBI:65315"/>
    </reaction>
</comment>
<evidence type="ECO:0000313" key="12">
    <source>
        <dbReference type="EMBL" id="PCC48930.1"/>
    </source>
</evidence>
<dbReference type="GO" id="GO:0003723">
    <property type="term" value="F:RNA binding"/>
    <property type="evidence" value="ECO:0007669"/>
    <property type="project" value="UniProtKB-KW"/>
</dbReference>
<dbReference type="InterPro" id="IPR006145">
    <property type="entry name" value="PsdUridine_synth_RsuA/RluA"/>
</dbReference>
<dbReference type="GO" id="GO:0120159">
    <property type="term" value="F:rRNA pseudouridine synthase activity"/>
    <property type="evidence" value="ECO:0007669"/>
    <property type="project" value="UniProtKB-ARBA"/>
</dbReference>
<evidence type="ECO:0000313" key="20">
    <source>
        <dbReference type="Proteomes" id="UP000283000"/>
    </source>
</evidence>
<evidence type="ECO:0000256" key="1">
    <source>
        <dbReference type="ARBA" id="ARBA00000073"/>
    </source>
</evidence>
<dbReference type="EMBL" id="NRHA01000021">
    <property type="protein sequence ID" value="PCC52434.1"/>
    <property type="molecule type" value="Genomic_DNA"/>
</dbReference>
<dbReference type="InterPro" id="IPR050343">
    <property type="entry name" value="RsuA_PseudoU_synthase"/>
</dbReference>
<dbReference type="InterPro" id="IPR002942">
    <property type="entry name" value="S4_RNA-bd"/>
</dbReference>
<dbReference type="CDD" id="cd02870">
    <property type="entry name" value="PseudoU_synth_RsuA_like"/>
    <property type="match status" value="1"/>
</dbReference>
<dbReference type="FunFam" id="3.10.290.10:FF:000003">
    <property type="entry name" value="Pseudouridine synthase"/>
    <property type="match status" value="1"/>
</dbReference>
<evidence type="ECO:0000313" key="18">
    <source>
        <dbReference type="Proteomes" id="UP000218620"/>
    </source>
</evidence>
<proteinExistence type="inferred from homology"/>
<dbReference type="PROSITE" id="PS01149">
    <property type="entry name" value="PSI_RSU"/>
    <property type="match status" value="1"/>
</dbReference>
<dbReference type="Pfam" id="PF01479">
    <property type="entry name" value="S4"/>
    <property type="match status" value="1"/>
</dbReference>
<evidence type="ECO:0000313" key="11">
    <source>
        <dbReference type="EMBL" id="PCC45459.1"/>
    </source>
</evidence>
<dbReference type="Proteomes" id="UP000282731">
    <property type="component" value="Chromosome"/>
</dbReference>
<dbReference type="EMBL" id="RHFF01000023">
    <property type="protein sequence ID" value="TGD36818.1"/>
    <property type="molecule type" value="Genomic_DNA"/>
</dbReference>
<dbReference type="Gene3D" id="3.30.70.580">
    <property type="entry name" value="Pseudouridine synthase I, catalytic domain, N-terminal subdomain"/>
    <property type="match status" value="1"/>
</dbReference>
<keyword evidence="3 5" id="KW-0413">Isomerase</keyword>
<dbReference type="EMBL" id="CP025334">
    <property type="protein sequence ID" value="AZT97683.1"/>
    <property type="molecule type" value="Genomic_DNA"/>
</dbReference>
<keyword evidence="4" id="KW-0694">RNA-binding</keyword>
<dbReference type="Proteomes" id="UP000217881">
    <property type="component" value="Unassembled WGS sequence"/>
</dbReference>
<evidence type="ECO:0000256" key="4">
    <source>
        <dbReference type="PROSITE-ProRule" id="PRU00182"/>
    </source>
</evidence>
<dbReference type="SUPFAM" id="SSF55120">
    <property type="entry name" value="Pseudouridine synthase"/>
    <property type="match status" value="1"/>
</dbReference>
<evidence type="ECO:0000313" key="14">
    <source>
        <dbReference type="EMBL" id="TGD36818.1"/>
    </source>
</evidence>
<dbReference type="CDD" id="cd00165">
    <property type="entry name" value="S4"/>
    <property type="match status" value="1"/>
</dbReference>
<dbReference type="Proteomes" id="UP000283000">
    <property type="component" value="Chromosome"/>
</dbReference>
<evidence type="ECO:0000256" key="5">
    <source>
        <dbReference type="RuleBase" id="RU003887"/>
    </source>
</evidence>
<feature type="region of interest" description="Disordered" evidence="6">
    <location>
        <begin position="1"/>
        <end position="48"/>
    </location>
</feature>
<evidence type="ECO:0000313" key="10">
    <source>
        <dbReference type="EMBL" id="PCC42663.1"/>
    </source>
</evidence>
<accession>A0A2A3ZLN9</accession>
<evidence type="ECO:0000313" key="9">
    <source>
        <dbReference type="EMBL" id="AZT97683.1"/>
    </source>
</evidence>
<dbReference type="InterPro" id="IPR018496">
    <property type="entry name" value="PsdUridine_synth_RsuA/RluB_CS"/>
</dbReference>
<dbReference type="AlphaFoldDB" id="A0A2A3ZLN9"/>
<evidence type="ECO:0000313" key="21">
    <source>
        <dbReference type="Proteomes" id="UP000297736"/>
    </source>
</evidence>
<dbReference type="EC" id="5.4.99.-" evidence="5"/>
<dbReference type="SUPFAM" id="SSF55174">
    <property type="entry name" value="Alpha-L RNA-binding motif"/>
    <property type="match status" value="1"/>
</dbReference>
<dbReference type="Proteomes" id="UP000297736">
    <property type="component" value="Unassembled WGS sequence"/>
</dbReference>
<evidence type="ECO:0000256" key="2">
    <source>
        <dbReference type="ARBA" id="ARBA00008348"/>
    </source>
</evidence>
<dbReference type="Proteomes" id="UP000217720">
    <property type="component" value="Unassembled WGS sequence"/>
</dbReference>
<dbReference type="InterPro" id="IPR036986">
    <property type="entry name" value="S4_RNA-bd_sf"/>
</dbReference>
<dbReference type="InterPro" id="IPR020094">
    <property type="entry name" value="TruA/RsuA/RluB/E/F_N"/>
</dbReference>
<comment type="similarity">
    <text evidence="2 5">Belongs to the pseudouridine synthase RsuA family.</text>
</comment>
<dbReference type="EMBL" id="NRGP01000026">
    <property type="protein sequence ID" value="PCC45459.1"/>
    <property type="molecule type" value="Genomic_DNA"/>
</dbReference>
<dbReference type="NCBIfam" id="TIGR00093">
    <property type="entry name" value="pseudouridine synthase"/>
    <property type="match status" value="1"/>
</dbReference>
<dbReference type="Proteomes" id="UP000218620">
    <property type="component" value="Unassembled WGS sequence"/>
</dbReference>
<dbReference type="Pfam" id="PF00849">
    <property type="entry name" value="PseudoU_synth_2"/>
    <property type="match status" value="1"/>
</dbReference>
<dbReference type="GO" id="GO:0000455">
    <property type="term" value="P:enzyme-directed rRNA pseudouridine synthesis"/>
    <property type="evidence" value="ECO:0007669"/>
    <property type="project" value="UniProtKB-ARBA"/>
</dbReference>
<dbReference type="EMBL" id="NRGO01000022">
    <property type="protein sequence ID" value="PCC48930.1"/>
    <property type="molecule type" value="Genomic_DNA"/>
</dbReference>
<dbReference type="OrthoDB" id="9807213at2"/>
<dbReference type="InterPro" id="IPR020103">
    <property type="entry name" value="PsdUridine_synth_cat_dom_sf"/>
</dbReference>
<dbReference type="EMBL" id="CP025330">
    <property type="protein sequence ID" value="AZT93888.1"/>
    <property type="molecule type" value="Genomic_DNA"/>
</dbReference>
<organism evidence="13 17">
    <name type="scientific">Brevibacterium aurantiacum</name>
    <dbReference type="NCBI Taxonomy" id="273384"/>
    <lineage>
        <taxon>Bacteria</taxon>
        <taxon>Bacillati</taxon>
        <taxon>Actinomycetota</taxon>
        <taxon>Actinomycetes</taxon>
        <taxon>Micrococcales</taxon>
        <taxon>Brevibacteriaceae</taxon>
        <taxon>Brevibacterium</taxon>
    </lineage>
</organism>
<evidence type="ECO:0000313" key="16">
    <source>
        <dbReference type="Proteomes" id="UP000217720"/>
    </source>
</evidence>
<dbReference type="Gene3D" id="3.30.70.1560">
    <property type="entry name" value="Alpha-L RNA-binding motif"/>
    <property type="match status" value="1"/>
</dbReference>
<reference evidence="14 21" key="3">
    <citation type="submission" date="2018-10" db="EMBL/GenBank/DDBJ databases">
        <title>Brevibacterium genomes from Austrain hard cheese rinds.</title>
        <authorList>
            <person name="Anast J.M."/>
            <person name="Dzieciol M."/>
            <person name="Schultz D.L."/>
            <person name="Mann E."/>
            <person name="Wagner M."/>
            <person name="Schmitz-Esser S."/>
        </authorList>
    </citation>
    <scope>NUCLEOTIDE SEQUENCE [LARGE SCALE GENOMIC DNA]</scope>
    <source>
        <strain evidence="14 21">L261</strain>
    </source>
</reference>